<proteinExistence type="predicted"/>
<dbReference type="PROSITE" id="PS50829">
    <property type="entry name" value="GYF"/>
    <property type="match status" value="1"/>
</dbReference>
<dbReference type="GeneID" id="14494728"/>
<dbReference type="InterPro" id="IPR051640">
    <property type="entry name" value="GRB10-interact_GYF"/>
</dbReference>
<gene>
    <name evidence="3" type="primary">TBLA0B04370</name>
    <name evidence="3" type="ORF">TBLA_0B04370</name>
</gene>
<feature type="compositionally biased region" description="Basic and acidic residues" evidence="1">
    <location>
        <begin position="429"/>
        <end position="440"/>
    </location>
</feature>
<dbReference type="AlphaFoldDB" id="I2GYS2"/>
<dbReference type="InterPro" id="IPR003169">
    <property type="entry name" value="GYF"/>
</dbReference>
<dbReference type="GO" id="GO:0005829">
    <property type="term" value="C:cytosol"/>
    <property type="evidence" value="ECO:0007669"/>
    <property type="project" value="TreeGrafter"/>
</dbReference>
<dbReference type="InterPro" id="IPR035445">
    <property type="entry name" value="GYF-like_dom_sf"/>
</dbReference>
<feature type="region of interest" description="Disordered" evidence="1">
    <location>
        <begin position="770"/>
        <end position="811"/>
    </location>
</feature>
<feature type="compositionally biased region" description="Polar residues" evidence="1">
    <location>
        <begin position="746"/>
        <end position="756"/>
    </location>
</feature>
<dbReference type="STRING" id="1071380.I2GYS2"/>
<evidence type="ECO:0000256" key="1">
    <source>
        <dbReference type="SAM" id="MobiDB-lite"/>
    </source>
</evidence>
<organism evidence="3 4">
    <name type="scientific">Henningerozyma blattae (strain ATCC 34711 / CBS 6284 / DSM 70876 / NBRC 10599 / NRRL Y-10934 / UCD 77-7)</name>
    <name type="common">Yeast</name>
    <name type="synonym">Tetrapisispora blattae</name>
    <dbReference type="NCBI Taxonomy" id="1071380"/>
    <lineage>
        <taxon>Eukaryota</taxon>
        <taxon>Fungi</taxon>
        <taxon>Dikarya</taxon>
        <taxon>Ascomycota</taxon>
        <taxon>Saccharomycotina</taxon>
        <taxon>Saccharomycetes</taxon>
        <taxon>Saccharomycetales</taxon>
        <taxon>Saccharomycetaceae</taxon>
        <taxon>Henningerozyma</taxon>
    </lineage>
</organism>
<sequence length="949" mass="106062">MTFQSNFNDQFNSMNFQFQNLNTTNQSAANTRNIKLDNNATTNNTNTTAATTATSQISTPLNKQGQINITMPLSRTTSLLDSFGIPRTSSPFMSHTNLTSSNQNISNSLLASQNTTSTNTPTIPTSSLNWNGIDPLNNNTTNNTTNAIHQRKPNDIHPALSSPSLSALTTSSNSTVGITSQQQFNPMLIHPQTPLSTVPALPPLNLHPMVESQWKYFDTSSTLHGPFTTNTMGSWYVQGYFQPALQITRLNTSPEPFNINDQFITLAELISKVNDFQNPFLRFDNLVSLFIAQQQQSLQGTPAANPIPQQFQFPEIKTLDNSTNNKNALIPKQDVNEEKLPDGVVANIHSKDYIYEELLNLKFDDGGYYKQTTVRIPVSRLNKELLPDSFIFPKPKSPVSPTSPAPVQTMHKETKSSTPLNKEVSPITKKLENSTVKKETPIPLSEPEINPDALIGSFSKEEQKLELERKRQEKADEIARKLLEEQTIHEQELKKKEEAKKLKKLQKQKEKEKKEFEKKQKIVKQQEKEKEEQDKKKLQNEMKLKREKEKELQQEKKKQQQLAIDAERERKTMEFTEASIAEAPWANKANSRDDVVVPNIAEMIKSVKQDEAKKIKMKNTKDLNFALKAQSEILTFNNDSLQQQSTPALTWATKPTPQPINVDIKSKLNSPKASPTTTSSINNSPTLNNKKKESAQATSRVAGNKDTLATTKLDEWDDESFIEEQKKLWAAAQRNKKPSTKALPTLGSNTVSATNGSSAWTTVTKASKVSSTTTKSNSTTTSSILNPDKLRAIGGNNTNKGKQIGSSTVNPNIKVKYPSTITTSGSLSNSSSSSNAYPGNASISTRQDFLKWCKTQMKLNPNVKSTSVLEVLFSLPAGPESKEIIADTIYSNSSVMDGRRFATEFIKRRVECEKQIEDPLSWLEVLQLPEGNVDDWEFQVVNKKKGRRH</sequence>
<evidence type="ECO:0000313" key="3">
    <source>
        <dbReference type="EMBL" id="CCH59274.1"/>
    </source>
</evidence>
<feature type="region of interest" description="Disordered" evidence="1">
    <location>
        <begin position="502"/>
        <end position="569"/>
    </location>
</feature>
<dbReference type="eggNOG" id="KOG1862">
    <property type="taxonomic scope" value="Eukaryota"/>
</dbReference>
<feature type="compositionally biased region" description="Low complexity" evidence="1">
    <location>
        <begin position="770"/>
        <end position="783"/>
    </location>
</feature>
<feature type="domain" description="GYF" evidence="2">
    <location>
        <begin position="211"/>
        <end position="267"/>
    </location>
</feature>
<feature type="region of interest" description="Disordered" evidence="1">
    <location>
        <begin position="396"/>
        <end position="457"/>
    </location>
</feature>
<evidence type="ECO:0000313" key="4">
    <source>
        <dbReference type="Proteomes" id="UP000002866"/>
    </source>
</evidence>
<feature type="compositionally biased region" description="Basic and acidic residues" evidence="1">
    <location>
        <begin position="507"/>
        <end position="558"/>
    </location>
</feature>
<dbReference type="RefSeq" id="XP_004178793.1">
    <property type="nucleotide sequence ID" value="XM_004178745.1"/>
</dbReference>
<dbReference type="Pfam" id="PF02213">
    <property type="entry name" value="GYF"/>
    <property type="match status" value="1"/>
</dbReference>
<name>I2GYS2_HENB6</name>
<feature type="region of interest" description="Disordered" evidence="1">
    <location>
        <begin position="649"/>
        <end position="703"/>
    </location>
</feature>
<dbReference type="EMBL" id="HE806317">
    <property type="protein sequence ID" value="CCH59274.1"/>
    <property type="molecule type" value="Genomic_DNA"/>
</dbReference>
<dbReference type="FunCoup" id="I2GYS2">
    <property type="interactions" value="41"/>
</dbReference>
<keyword evidence="4" id="KW-1185">Reference proteome</keyword>
<dbReference type="SMART" id="SM00444">
    <property type="entry name" value="GYF"/>
    <property type="match status" value="1"/>
</dbReference>
<accession>I2GYS2</accession>
<protein>
    <recommendedName>
        <fullName evidence="2">GYF domain-containing protein</fullName>
    </recommendedName>
</protein>
<feature type="compositionally biased region" description="Polar residues" evidence="1">
    <location>
        <begin position="795"/>
        <end position="811"/>
    </location>
</feature>
<evidence type="ECO:0000259" key="2">
    <source>
        <dbReference type="PROSITE" id="PS50829"/>
    </source>
</evidence>
<dbReference type="PANTHER" id="PTHR14445:SF36">
    <property type="entry name" value="FI03272P-RELATED"/>
    <property type="match status" value="1"/>
</dbReference>
<feature type="region of interest" description="Disordered" evidence="1">
    <location>
        <begin position="732"/>
        <end position="756"/>
    </location>
</feature>
<dbReference type="CDD" id="cd00072">
    <property type="entry name" value="GYF"/>
    <property type="match status" value="1"/>
</dbReference>
<dbReference type="PANTHER" id="PTHR14445">
    <property type="entry name" value="GRB10 INTERACTING GYF PROTEIN"/>
    <property type="match status" value="1"/>
</dbReference>
<dbReference type="KEGG" id="tbl:TBLA_0B04370"/>
<dbReference type="OrthoDB" id="48509at2759"/>
<dbReference type="InParanoid" id="I2GYS2"/>
<dbReference type="HOGENOM" id="CLU_019270_0_0_1"/>
<dbReference type="Gene3D" id="3.30.1490.40">
    <property type="match status" value="1"/>
</dbReference>
<dbReference type="Proteomes" id="UP000002866">
    <property type="component" value="Chromosome 2"/>
</dbReference>
<feature type="region of interest" description="Disordered" evidence="1">
    <location>
        <begin position="140"/>
        <end position="167"/>
    </location>
</feature>
<reference evidence="3 4" key="1">
    <citation type="journal article" date="2011" name="Proc. Natl. Acad. Sci. U.S.A.">
        <title>Evolutionary erosion of yeast sex chromosomes by mating-type switching accidents.</title>
        <authorList>
            <person name="Gordon J.L."/>
            <person name="Armisen D."/>
            <person name="Proux-Wera E."/>
            <person name="Oheigeartaigh S.S."/>
            <person name="Byrne K.P."/>
            <person name="Wolfe K.H."/>
        </authorList>
    </citation>
    <scope>NUCLEOTIDE SEQUENCE [LARGE SCALE GENOMIC DNA]</scope>
    <source>
        <strain evidence="4">ATCC 34711 / CBS 6284 / DSM 70876 / NBRC 10599 / NRRL Y-10934 / UCD 77-7</strain>
    </source>
</reference>
<feature type="compositionally biased region" description="Low complexity" evidence="1">
    <location>
        <begin position="158"/>
        <end position="167"/>
    </location>
</feature>
<feature type="compositionally biased region" description="Low complexity" evidence="1">
    <location>
        <begin position="674"/>
        <end position="688"/>
    </location>
</feature>
<dbReference type="SUPFAM" id="SSF55277">
    <property type="entry name" value="GYF domain"/>
    <property type="match status" value="1"/>
</dbReference>
<dbReference type="OMA" id="RQEFLRW"/>